<dbReference type="SMART" id="SM01263">
    <property type="entry name" value="Leuk-A4-hydro_C"/>
    <property type="match status" value="1"/>
</dbReference>
<feature type="binding site" evidence="13">
    <location>
        <position position="313"/>
    </location>
    <ligand>
        <name>Zn(2+)</name>
        <dbReference type="ChEBI" id="CHEBI:29105"/>
        <note>catalytic</note>
    </ligand>
</feature>
<dbReference type="MEROPS" id="M01.034"/>
<proteinExistence type="inferred from homology"/>
<dbReference type="GO" id="GO:0008237">
    <property type="term" value="F:metallopeptidase activity"/>
    <property type="evidence" value="ECO:0007669"/>
    <property type="project" value="UniProtKB-KW"/>
</dbReference>
<dbReference type="GO" id="GO:0004177">
    <property type="term" value="F:aminopeptidase activity"/>
    <property type="evidence" value="ECO:0007669"/>
    <property type="project" value="TreeGrafter"/>
</dbReference>
<comment type="similarity">
    <text evidence="3">Belongs to the peptidase M1 family.</text>
</comment>
<dbReference type="Gene3D" id="1.10.390.10">
    <property type="entry name" value="Neutral Protease Domain 2"/>
    <property type="match status" value="1"/>
</dbReference>
<evidence type="ECO:0000259" key="14">
    <source>
        <dbReference type="SMART" id="SM01263"/>
    </source>
</evidence>
<evidence type="ECO:0000256" key="2">
    <source>
        <dbReference type="ARBA" id="ARBA00004496"/>
    </source>
</evidence>
<dbReference type="InterPro" id="IPR027268">
    <property type="entry name" value="Peptidase_M4/M1_CTD_sf"/>
</dbReference>
<dbReference type="FunFam" id="1.10.390.10:FF:000009">
    <property type="entry name" value="Leukotriene A(4) hydrolase"/>
    <property type="match status" value="1"/>
</dbReference>
<dbReference type="SUPFAM" id="SSF63737">
    <property type="entry name" value="Leukotriene A4 hydrolase N-terminal domain"/>
    <property type="match status" value="1"/>
</dbReference>
<feature type="domain" description="Peptidase M1 leukotriene A4 hydrolase/aminopeptidase C-terminal" evidence="14">
    <location>
        <begin position="458"/>
        <end position="598"/>
    </location>
</feature>
<keyword evidence="16" id="KW-1185">Reference proteome</keyword>
<feature type="binding site" evidence="12">
    <location>
        <begin position="556"/>
        <end position="558"/>
    </location>
    <ligand>
        <name>a peptide</name>
        <dbReference type="ChEBI" id="CHEBI:60466"/>
    </ligand>
</feature>
<feature type="binding site" evidence="12">
    <location>
        <begin position="132"/>
        <end position="134"/>
    </location>
    <ligand>
        <name>a peptide</name>
        <dbReference type="ChEBI" id="CHEBI:60466"/>
    </ligand>
</feature>
<dbReference type="PRINTS" id="PR00756">
    <property type="entry name" value="ALADIPTASE"/>
</dbReference>
<dbReference type="InterPro" id="IPR049980">
    <property type="entry name" value="LTA4H_cat"/>
</dbReference>
<dbReference type="SUPFAM" id="SSF48371">
    <property type="entry name" value="ARM repeat"/>
    <property type="match status" value="1"/>
</dbReference>
<evidence type="ECO:0000256" key="12">
    <source>
        <dbReference type="PIRSR" id="PIRSR634015-2"/>
    </source>
</evidence>
<keyword evidence="8 13" id="KW-0862">Zinc</keyword>
<accession>R4XLS3</accession>
<dbReference type="Pfam" id="PF17900">
    <property type="entry name" value="Peptidase_M1_N"/>
    <property type="match status" value="1"/>
</dbReference>
<reference evidence="15 16" key="1">
    <citation type="journal article" date="2013" name="MBio">
        <title>Genome sequencing of the plant pathogen Taphrina deformans, the causal agent of peach leaf curl.</title>
        <authorList>
            <person name="Cisse O.H."/>
            <person name="Almeida J.M.G.C.F."/>
            <person name="Fonseca A."/>
            <person name="Kumar A.A."/>
            <person name="Salojaervi J."/>
            <person name="Overmyer K."/>
            <person name="Hauser P.M."/>
            <person name="Pagni M."/>
        </authorList>
    </citation>
    <scope>NUCLEOTIDE SEQUENCE [LARGE SCALE GENOMIC DNA]</scope>
    <source>
        <strain evidence="16">PYCC 5710 / ATCC 11124 / CBS 356.35 / IMI 108563 / JCM 9778 / NBRC 8474</strain>
    </source>
</reference>
<dbReference type="STRING" id="1097556.R4XLS3"/>
<evidence type="ECO:0000256" key="5">
    <source>
        <dbReference type="ARBA" id="ARBA00022670"/>
    </source>
</evidence>
<gene>
    <name evidence="15" type="ORF">TAPDE_004668</name>
</gene>
<protein>
    <recommendedName>
        <fullName evidence="14">Peptidase M1 leukotriene A4 hydrolase/aminopeptidase C-terminal domain-containing protein</fullName>
    </recommendedName>
</protein>
<dbReference type="GO" id="GO:0005634">
    <property type="term" value="C:nucleus"/>
    <property type="evidence" value="ECO:0007669"/>
    <property type="project" value="UniProtKB-SubCell"/>
</dbReference>
<feature type="active site" description="Proton acceptor" evidence="11">
    <location>
        <position position="291"/>
    </location>
</feature>
<dbReference type="GO" id="GO:0006508">
    <property type="term" value="P:proteolysis"/>
    <property type="evidence" value="ECO:0007669"/>
    <property type="project" value="UniProtKB-KW"/>
</dbReference>
<dbReference type="SUPFAM" id="SSF55486">
    <property type="entry name" value="Metalloproteases ('zincins'), catalytic domain"/>
    <property type="match status" value="1"/>
</dbReference>
<evidence type="ECO:0000313" key="16">
    <source>
        <dbReference type="Proteomes" id="UP000013776"/>
    </source>
</evidence>
<dbReference type="InterPro" id="IPR015211">
    <property type="entry name" value="Peptidase_M1_C"/>
</dbReference>
<dbReference type="Gene3D" id="2.60.40.1730">
    <property type="entry name" value="tricorn interacting facor f3 domain"/>
    <property type="match status" value="1"/>
</dbReference>
<dbReference type="CDD" id="cd09599">
    <property type="entry name" value="M1_LTA4H"/>
    <property type="match status" value="1"/>
</dbReference>
<dbReference type="PANTHER" id="PTHR45726">
    <property type="entry name" value="LEUKOTRIENE A-4 HYDROLASE"/>
    <property type="match status" value="1"/>
</dbReference>
<evidence type="ECO:0000256" key="13">
    <source>
        <dbReference type="PIRSR" id="PIRSR634015-3"/>
    </source>
</evidence>
<dbReference type="InterPro" id="IPR016024">
    <property type="entry name" value="ARM-type_fold"/>
</dbReference>
<dbReference type="eggNOG" id="KOG1047">
    <property type="taxonomic scope" value="Eukaryota"/>
</dbReference>
<dbReference type="InterPro" id="IPR034015">
    <property type="entry name" value="M1_LTA4H"/>
</dbReference>
<dbReference type="InterPro" id="IPR014782">
    <property type="entry name" value="Peptidase_M1_dom"/>
</dbReference>
<evidence type="ECO:0000256" key="6">
    <source>
        <dbReference type="ARBA" id="ARBA00022723"/>
    </source>
</evidence>
<feature type="binding site" evidence="13">
    <location>
        <position position="290"/>
    </location>
    <ligand>
        <name>Zn(2+)</name>
        <dbReference type="ChEBI" id="CHEBI:29105"/>
        <note>catalytic</note>
    </ligand>
</feature>
<comment type="cofactor">
    <cofactor evidence="13">
        <name>Zn(2+)</name>
        <dbReference type="ChEBI" id="CHEBI:29105"/>
    </cofactor>
    <text evidence="13">Binds 1 zinc ion per subunit.</text>
</comment>
<sequence length="600" mass="67444">MTQLYDASSKANYNHWSTSHTTLDVLINFETKTLQGECTLVLESLISSTEIVLDTSYLDISAVSVNGATVKYQVKPRKDALGQPLHIQLSSESATKSAYTVVIAYQTTESCTALQWLSPSQTAGTKPYMFSQCQAIHGRSMYPCQDTPLIKSKFSFHLTSPYPVVATGLFKGTTASTHGALMYEFDQPIPIPSYLAAIASGDLATAQIGPRSTLYTEPKYLYEAQKEMLPVIEKFISTAESFLPKYAWTTYNVLVLPQSFPYGGMENPNITFATPTILAGDGSNLDVIAHELAHSWSGNLVTCAGWSGFWLNEGWTVFLERKIIEKMHGKKYSEFSSIIGWKALEESVKLYGEKHEFTKLIQNLDGVDPDDAFSSVPYEKGFNLLYYLEGLLGAESFEKYTYFYFEKFAQKSLTPFQFKDSLYEFYSASRDQTILDSVDWNDKFYSPGLPPRPDFDTSLAVPCYNLAKRWINAKNGEGFTLDDVKAWDAGQYQVFLETLSSSAFDSADKLLSLGSIYELQRSKNAEILFRYYSLGLDVHARPLYEEVAAFLATVGRMKFVRPLFRKLNKVDKALARKTFEQVRAGLHPICRDQVRKDIGV</sequence>
<evidence type="ECO:0000256" key="3">
    <source>
        <dbReference type="ARBA" id="ARBA00010136"/>
    </source>
</evidence>
<dbReference type="Gene3D" id="1.25.40.320">
    <property type="entry name" value="Peptidase M1, leukotriene A4 hydrolase/aminopeptidase C-terminal domain"/>
    <property type="match status" value="1"/>
</dbReference>
<dbReference type="EMBL" id="CAHR02000215">
    <property type="protein sequence ID" value="CCG84245.1"/>
    <property type="molecule type" value="Genomic_DNA"/>
</dbReference>
<dbReference type="Gene3D" id="3.30.2010.30">
    <property type="match status" value="1"/>
</dbReference>
<dbReference type="GO" id="GO:0005829">
    <property type="term" value="C:cytosol"/>
    <property type="evidence" value="ECO:0007669"/>
    <property type="project" value="TreeGrafter"/>
</dbReference>
<keyword evidence="4" id="KW-0963">Cytoplasm</keyword>
<dbReference type="VEuPathDB" id="FungiDB:TAPDE_004668"/>
<dbReference type="FunFam" id="2.60.40.1730:FF:000004">
    <property type="entry name" value="Leukotriene A(4) hydrolase"/>
    <property type="match status" value="1"/>
</dbReference>
<dbReference type="InterPro" id="IPR001930">
    <property type="entry name" value="Peptidase_M1"/>
</dbReference>
<evidence type="ECO:0000313" key="15">
    <source>
        <dbReference type="EMBL" id="CCG84245.1"/>
    </source>
</evidence>
<evidence type="ECO:0000256" key="11">
    <source>
        <dbReference type="PIRSR" id="PIRSR634015-1"/>
    </source>
</evidence>
<dbReference type="GO" id="GO:0004301">
    <property type="term" value="F:epoxide hydrolase activity"/>
    <property type="evidence" value="ECO:0007669"/>
    <property type="project" value="TreeGrafter"/>
</dbReference>
<dbReference type="AlphaFoldDB" id="R4XLS3"/>
<dbReference type="FunFam" id="1.25.40.320:FF:000001">
    <property type="entry name" value="Leukotriene A(4) hydrolase"/>
    <property type="match status" value="1"/>
</dbReference>
<keyword evidence="7" id="KW-0378">Hydrolase</keyword>
<dbReference type="OrthoDB" id="79562at2759"/>
<keyword evidence="5" id="KW-0645">Protease</keyword>
<dbReference type="PANTHER" id="PTHR45726:SF3">
    <property type="entry name" value="LEUKOTRIENE A-4 HYDROLASE"/>
    <property type="match status" value="1"/>
</dbReference>
<organism evidence="15 16">
    <name type="scientific">Taphrina deformans (strain PYCC 5710 / ATCC 11124 / CBS 356.35 / IMI 108563 / JCM 9778 / NBRC 8474)</name>
    <name type="common">Peach leaf curl fungus</name>
    <name type="synonym">Lalaria deformans</name>
    <dbReference type="NCBI Taxonomy" id="1097556"/>
    <lineage>
        <taxon>Eukaryota</taxon>
        <taxon>Fungi</taxon>
        <taxon>Dikarya</taxon>
        <taxon>Ascomycota</taxon>
        <taxon>Taphrinomycotina</taxon>
        <taxon>Taphrinomycetes</taxon>
        <taxon>Taphrinales</taxon>
        <taxon>Taphrinaceae</taxon>
        <taxon>Taphrina</taxon>
    </lineage>
</organism>
<keyword evidence="6 13" id="KW-0479">Metal-binding</keyword>
<dbReference type="InterPro" id="IPR042097">
    <property type="entry name" value="Aminopeptidase_N-like_N_sf"/>
</dbReference>
<feature type="binding site" evidence="13">
    <location>
        <position position="294"/>
    </location>
    <ligand>
        <name>Zn(2+)</name>
        <dbReference type="ChEBI" id="CHEBI:29105"/>
        <note>catalytic</note>
    </ligand>
</feature>
<evidence type="ECO:0000256" key="10">
    <source>
        <dbReference type="ARBA" id="ARBA00023242"/>
    </source>
</evidence>
<feature type="active site" description="Proton donor" evidence="11">
    <location>
        <position position="378"/>
    </location>
</feature>
<dbReference type="InterPro" id="IPR045357">
    <property type="entry name" value="Aminopeptidase_N-like_N"/>
</dbReference>
<name>R4XLS3_TAPDE</name>
<comment type="caution">
    <text evidence="15">The sequence shown here is derived from an EMBL/GenBank/DDBJ whole genome shotgun (WGS) entry which is preliminary data.</text>
</comment>
<evidence type="ECO:0000256" key="7">
    <source>
        <dbReference type="ARBA" id="ARBA00022801"/>
    </source>
</evidence>
<keyword evidence="10" id="KW-0539">Nucleus</keyword>
<comment type="subcellular location">
    <subcellularLocation>
        <location evidence="2">Cytoplasm</location>
    </subcellularLocation>
    <subcellularLocation>
        <location evidence="1">Nucleus</location>
    </subcellularLocation>
</comment>
<feature type="binding site" evidence="12">
    <location>
        <begin position="261"/>
        <end position="266"/>
    </location>
    <ligand>
        <name>a peptide</name>
        <dbReference type="ChEBI" id="CHEBI:60466"/>
    </ligand>
</feature>
<keyword evidence="9" id="KW-0482">Metalloprotease</keyword>
<dbReference type="Proteomes" id="UP000013776">
    <property type="component" value="Unassembled WGS sequence"/>
</dbReference>
<evidence type="ECO:0000256" key="8">
    <source>
        <dbReference type="ARBA" id="ARBA00022833"/>
    </source>
</evidence>
<evidence type="ECO:0000256" key="1">
    <source>
        <dbReference type="ARBA" id="ARBA00004123"/>
    </source>
</evidence>
<dbReference type="Pfam" id="PF01433">
    <property type="entry name" value="Peptidase_M1"/>
    <property type="match status" value="1"/>
</dbReference>
<evidence type="ECO:0000256" key="4">
    <source>
        <dbReference type="ARBA" id="ARBA00022490"/>
    </source>
</evidence>
<dbReference type="InterPro" id="IPR038502">
    <property type="entry name" value="M1_LTA-4_hydro/amino_C_sf"/>
</dbReference>
<dbReference type="Pfam" id="PF09127">
    <property type="entry name" value="Leuk-A4-hydro_C"/>
    <property type="match status" value="1"/>
</dbReference>
<dbReference type="GO" id="GO:0008270">
    <property type="term" value="F:zinc ion binding"/>
    <property type="evidence" value="ECO:0007669"/>
    <property type="project" value="InterPro"/>
</dbReference>
<dbReference type="FunFam" id="3.30.2010.30:FF:000001">
    <property type="entry name" value="Leukotriene A(4) hydrolase"/>
    <property type="match status" value="1"/>
</dbReference>
<evidence type="ECO:0000256" key="9">
    <source>
        <dbReference type="ARBA" id="ARBA00023049"/>
    </source>
</evidence>